<dbReference type="RefSeq" id="WP_103095016.1">
    <property type="nucleotide sequence ID" value="NZ_LYMM01000022.1"/>
</dbReference>
<keyword evidence="3" id="KW-1185">Reference proteome</keyword>
<organism evidence="2 3">
    <name type="scientific">Novosphingobium guangzhouense</name>
    <dbReference type="NCBI Taxonomy" id="1850347"/>
    <lineage>
        <taxon>Bacteria</taxon>
        <taxon>Pseudomonadati</taxon>
        <taxon>Pseudomonadota</taxon>
        <taxon>Alphaproteobacteria</taxon>
        <taxon>Sphingomonadales</taxon>
        <taxon>Sphingomonadaceae</taxon>
        <taxon>Novosphingobium</taxon>
    </lineage>
</organism>
<dbReference type="Proteomes" id="UP000236327">
    <property type="component" value="Unassembled WGS sequence"/>
</dbReference>
<dbReference type="OrthoDB" id="7597104at2"/>
<protein>
    <submittedName>
        <fullName evidence="2">Uncharacterized protein</fullName>
    </submittedName>
</protein>
<evidence type="ECO:0000313" key="3">
    <source>
        <dbReference type="Proteomes" id="UP000236327"/>
    </source>
</evidence>
<evidence type="ECO:0000313" key="2">
    <source>
        <dbReference type="EMBL" id="PNU05810.1"/>
    </source>
</evidence>
<gene>
    <name evidence="2" type="ORF">A8V01_14690</name>
</gene>
<comment type="caution">
    <text evidence="2">The sequence shown here is derived from an EMBL/GenBank/DDBJ whole genome shotgun (WGS) entry which is preliminary data.</text>
</comment>
<accession>A0A2K2G440</accession>
<proteinExistence type="predicted"/>
<evidence type="ECO:0000256" key="1">
    <source>
        <dbReference type="SAM" id="MobiDB-lite"/>
    </source>
</evidence>
<reference evidence="2 3" key="1">
    <citation type="submission" date="2016-05" db="EMBL/GenBank/DDBJ databases">
        <title>Complete genome sequence of Novosphingobium guangzhouense SA925(T).</title>
        <authorList>
            <person name="Sha S."/>
        </authorList>
    </citation>
    <scope>NUCLEOTIDE SEQUENCE [LARGE SCALE GENOMIC DNA]</scope>
    <source>
        <strain evidence="2 3">SA925</strain>
    </source>
</reference>
<feature type="region of interest" description="Disordered" evidence="1">
    <location>
        <begin position="1"/>
        <end position="24"/>
    </location>
</feature>
<dbReference type="AlphaFoldDB" id="A0A2K2G440"/>
<name>A0A2K2G440_9SPHN</name>
<sequence length="145" mass="14732">MAKHYVKQQRGVSDGTEIPAKKADGREVNAEKRVILASKVTGTAWASGDTVVLGKKPVGCKVTAVRLTTGTSLGTSTVSIGTAAAPAKYVNAATLTATNVPTVLGPLASTLDDDPGAEEELIATIGVAAIVAGTELTFEIEHCGI</sequence>
<dbReference type="EMBL" id="LYMM01000022">
    <property type="protein sequence ID" value="PNU05810.1"/>
    <property type="molecule type" value="Genomic_DNA"/>
</dbReference>